<gene>
    <name evidence="1" type="ORF">TCM_030399</name>
</gene>
<proteinExistence type="predicted"/>
<reference evidence="1 2" key="1">
    <citation type="journal article" date="2013" name="Genome Biol.">
        <title>The genome sequence of the most widely cultivated cacao type and its use to identify candidate genes regulating pod color.</title>
        <authorList>
            <person name="Motamayor J.C."/>
            <person name="Mockaitis K."/>
            <person name="Schmutz J."/>
            <person name="Haiminen N."/>
            <person name="Iii D.L."/>
            <person name="Cornejo O."/>
            <person name="Findley S.D."/>
            <person name="Zheng P."/>
            <person name="Utro F."/>
            <person name="Royaert S."/>
            <person name="Saski C."/>
            <person name="Jenkins J."/>
            <person name="Podicheti R."/>
            <person name="Zhao M."/>
            <person name="Scheffler B.E."/>
            <person name="Stack J.C."/>
            <person name="Feltus F.A."/>
            <person name="Mustiga G.M."/>
            <person name="Amores F."/>
            <person name="Phillips W."/>
            <person name="Marelli J.P."/>
            <person name="May G.D."/>
            <person name="Shapiro H."/>
            <person name="Ma J."/>
            <person name="Bustamante C.D."/>
            <person name="Schnell R.J."/>
            <person name="Main D."/>
            <person name="Gilbert D."/>
            <person name="Parida L."/>
            <person name="Kuhn D.N."/>
        </authorList>
    </citation>
    <scope>NUCLEOTIDE SEQUENCE [LARGE SCALE GENOMIC DNA]</scope>
    <source>
        <strain evidence="2">cv. Matina 1-6</strain>
    </source>
</reference>
<evidence type="ECO:0000313" key="2">
    <source>
        <dbReference type="Proteomes" id="UP000026915"/>
    </source>
</evidence>
<accession>A0A061GGC8</accession>
<organism evidence="1 2">
    <name type="scientific">Theobroma cacao</name>
    <name type="common">Cacao</name>
    <name type="synonym">Cocoa</name>
    <dbReference type="NCBI Taxonomy" id="3641"/>
    <lineage>
        <taxon>Eukaryota</taxon>
        <taxon>Viridiplantae</taxon>
        <taxon>Streptophyta</taxon>
        <taxon>Embryophyta</taxon>
        <taxon>Tracheophyta</taxon>
        <taxon>Spermatophyta</taxon>
        <taxon>Magnoliopsida</taxon>
        <taxon>eudicotyledons</taxon>
        <taxon>Gunneridae</taxon>
        <taxon>Pentapetalae</taxon>
        <taxon>rosids</taxon>
        <taxon>malvids</taxon>
        <taxon>Malvales</taxon>
        <taxon>Malvaceae</taxon>
        <taxon>Byttnerioideae</taxon>
        <taxon>Theobroma</taxon>
    </lineage>
</organism>
<sequence length="107" mass="11830">MAKRDRSNRDAFFRVVFLGRGNGFVVPRKGSDKVLGSSFVVGSLVGWFYSLDDVLASTCSHDVRTRKSSEETSSQDHAPFSSVCRGLPLVCSRAKQDLHLQDTCSMQ</sequence>
<dbReference type="InParanoid" id="A0A061GGC8"/>
<dbReference type="Gramene" id="EOY28935">
    <property type="protein sequence ID" value="EOY28935"/>
    <property type="gene ID" value="TCM_030399"/>
</dbReference>
<protein>
    <submittedName>
        <fullName evidence="1">Uncharacterized protein</fullName>
    </submittedName>
</protein>
<evidence type="ECO:0000313" key="1">
    <source>
        <dbReference type="EMBL" id="EOY28935.1"/>
    </source>
</evidence>
<dbReference type="AlphaFoldDB" id="A0A061GGC8"/>
<name>A0A061GGC8_THECC</name>
<dbReference type="EMBL" id="CM001884">
    <property type="protein sequence ID" value="EOY28935.1"/>
    <property type="molecule type" value="Genomic_DNA"/>
</dbReference>
<dbReference type="Proteomes" id="UP000026915">
    <property type="component" value="Chromosome 6"/>
</dbReference>
<dbReference type="HOGENOM" id="CLU_2214775_0_0_1"/>
<keyword evidence="2" id="KW-1185">Reference proteome</keyword>